<dbReference type="EMBL" id="WTUX01000006">
    <property type="protein sequence ID" value="MZR11976.1"/>
    <property type="molecule type" value="Genomic_DNA"/>
</dbReference>
<dbReference type="PANTHER" id="PTHR41523">
    <property type="entry name" value="TWO-COMPONENT SYSTEM SENSOR PROTEIN"/>
    <property type="match status" value="1"/>
</dbReference>
<gene>
    <name evidence="10" type="ORF">GQE99_02960</name>
</gene>
<dbReference type="GO" id="GO:0005524">
    <property type="term" value="F:ATP binding"/>
    <property type="evidence" value="ECO:0007669"/>
    <property type="project" value="UniProtKB-KW"/>
</dbReference>
<evidence type="ECO:0000256" key="2">
    <source>
        <dbReference type="ARBA" id="ARBA00012438"/>
    </source>
</evidence>
<keyword evidence="11" id="KW-1185">Reference proteome</keyword>
<dbReference type="RefSeq" id="WP_161350092.1">
    <property type="nucleotide sequence ID" value="NZ_WTUX01000006.1"/>
</dbReference>
<dbReference type="EC" id="2.7.13.3" evidence="2"/>
<keyword evidence="3" id="KW-0597">Phosphoprotein</keyword>
<keyword evidence="5" id="KW-0547">Nucleotide-binding</keyword>
<dbReference type="InterPro" id="IPR003594">
    <property type="entry name" value="HATPase_dom"/>
</dbReference>
<dbReference type="Proteomes" id="UP000467322">
    <property type="component" value="Unassembled WGS sequence"/>
</dbReference>
<feature type="domain" description="Histidine kinase/HSP90-like ATPase" evidence="8">
    <location>
        <begin position="113"/>
        <end position="202"/>
    </location>
</feature>
<proteinExistence type="predicted"/>
<comment type="caution">
    <text evidence="10">The sequence shown here is derived from an EMBL/GenBank/DDBJ whole genome shotgun (WGS) entry which is preliminary data.</text>
</comment>
<dbReference type="GO" id="GO:0004673">
    <property type="term" value="F:protein histidine kinase activity"/>
    <property type="evidence" value="ECO:0007669"/>
    <property type="project" value="UniProtKB-EC"/>
</dbReference>
<dbReference type="PANTHER" id="PTHR41523:SF8">
    <property type="entry name" value="ETHYLENE RESPONSE SENSOR PROTEIN"/>
    <property type="match status" value="1"/>
</dbReference>
<keyword evidence="7" id="KW-0067">ATP-binding</keyword>
<evidence type="ECO:0000256" key="1">
    <source>
        <dbReference type="ARBA" id="ARBA00000085"/>
    </source>
</evidence>
<organism evidence="10 11">
    <name type="scientific">Maritimibacter harenae</name>
    <dbReference type="NCBI Taxonomy" id="2606218"/>
    <lineage>
        <taxon>Bacteria</taxon>
        <taxon>Pseudomonadati</taxon>
        <taxon>Pseudomonadota</taxon>
        <taxon>Alphaproteobacteria</taxon>
        <taxon>Rhodobacterales</taxon>
        <taxon>Roseobacteraceae</taxon>
        <taxon>Maritimibacter</taxon>
    </lineage>
</organism>
<dbReference type="PRINTS" id="PR00344">
    <property type="entry name" value="BCTRLSENSOR"/>
</dbReference>
<accession>A0A845LX86</accession>
<name>A0A845LX86_9RHOB</name>
<dbReference type="InterPro" id="IPR004358">
    <property type="entry name" value="Sig_transdc_His_kin-like_C"/>
</dbReference>
<keyword evidence="6" id="KW-0418">Kinase</keyword>
<evidence type="ECO:0000256" key="7">
    <source>
        <dbReference type="ARBA" id="ARBA00022840"/>
    </source>
</evidence>
<evidence type="ECO:0000256" key="3">
    <source>
        <dbReference type="ARBA" id="ARBA00022553"/>
    </source>
</evidence>
<reference evidence="10 11" key="1">
    <citation type="submission" date="2019-12" db="EMBL/GenBank/DDBJ databases">
        <title>Maritimibacter sp. nov. sp. isolated from sea sand.</title>
        <authorList>
            <person name="Kim J."/>
            <person name="Jeong S.E."/>
            <person name="Jung H.S."/>
            <person name="Jeon C.O."/>
        </authorList>
    </citation>
    <scope>NUCLEOTIDE SEQUENCE [LARGE SCALE GENOMIC DNA]</scope>
    <source>
        <strain evidence="10 11">DP07</strain>
    </source>
</reference>
<comment type="catalytic activity">
    <reaction evidence="1">
        <text>ATP + protein L-histidine = ADP + protein N-phospho-L-histidine.</text>
        <dbReference type="EC" id="2.7.13.3"/>
    </reaction>
</comment>
<dbReference type="AlphaFoldDB" id="A0A845LX86"/>
<dbReference type="InterPro" id="IPR011495">
    <property type="entry name" value="Sig_transdc_His_kin_sub2_dim/P"/>
</dbReference>
<dbReference type="Gene3D" id="3.30.565.10">
    <property type="entry name" value="Histidine kinase-like ATPase, C-terminal domain"/>
    <property type="match status" value="1"/>
</dbReference>
<dbReference type="InterPro" id="IPR036890">
    <property type="entry name" value="HATPase_C_sf"/>
</dbReference>
<evidence type="ECO:0000259" key="9">
    <source>
        <dbReference type="Pfam" id="PF07568"/>
    </source>
</evidence>
<evidence type="ECO:0000256" key="4">
    <source>
        <dbReference type="ARBA" id="ARBA00022679"/>
    </source>
</evidence>
<dbReference type="SUPFAM" id="SSF55874">
    <property type="entry name" value="ATPase domain of HSP90 chaperone/DNA topoisomerase II/histidine kinase"/>
    <property type="match status" value="1"/>
</dbReference>
<evidence type="ECO:0000256" key="5">
    <source>
        <dbReference type="ARBA" id="ARBA00022741"/>
    </source>
</evidence>
<protein>
    <recommendedName>
        <fullName evidence="2">histidine kinase</fullName>
        <ecNumber evidence="2">2.7.13.3</ecNumber>
    </recommendedName>
</protein>
<dbReference type="Pfam" id="PF07568">
    <property type="entry name" value="HisKA_2"/>
    <property type="match status" value="1"/>
</dbReference>
<evidence type="ECO:0000256" key="6">
    <source>
        <dbReference type="ARBA" id="ARBA00022777"/>
    </source>
</evidence>
<dbReference type="Pfam" id="PF02518">
    <property type="entry name" value="HATPase_c"/>
    <property type="match status" value="1"/>
</dbReference>
<keyword evidence="4" id="KW-0808">Transferase</keyword>
<evidence type="ECO:0000313" key="10">
    <source>
        <dbReference type="EMBL" id="MZR11976.1"/>
    </source>
</evidence>
<feature type="domain" description="Signal transduction histidine kinase subgroup 2 dimerisation and phosphoacceptor" evidence="9">
    <location>
        <begin position="16"/>
        <end position="80"/>
    </location>
</feature>
<sequence>MMEGHHSDVDDLHVAEIRHRMTNGFQMLESFARRQLSACETEEAEVRVSQVLEQIRAVASLQSALAEADTGNFRGFLDRIESHWKNLGSARNITVTVNCDEMESMPKKTSENAARILLEAVANCVEHAFPDVYGGALSIDVSCPDNQHFRLRISDDGVGMDGDGEGGQGTDIIRSLAAEIGGRALWNMREGGGTVLNVEFPVNLPSSVTNLNGVHA</sequence>
<evidence type="ECO:0000313" key="11">
    <source>
        <dbReference type="Proteomes" id="UP000467322"/>
    </source>
</evidence>
<evidence type="ECO:0000259" key="8">
    <source>
        <dbReference type="Pfam" id="PF02518"/>
    </source>
</evidence>